<accession>A0A453JKM9</accession>
<evidence type="ECO:0000313" key="2">
    <source>
        <dbReference type="Proteomes" id="UP000015105"/>
    </source>
</evidence>
<name>A0A453JKM9_AEGTS</name>
<reference evidence="2" key="1">
    <citation type="journal article" date="2014" name="Science">
        <title>Ancient hybridizations among the ancestral genomes of bread wheat.</title>
        <authorList>
            <consortium name="International Wheat Genome Sequencing Consortium,"/>
            <person name="Marcussen T."/>
            <person name="Sandve S.R."/>
            <person name="Heier L."/>
            <person name="Spannagl M."/>
            <person name="Pfeifer M."/>
            <person name="Jakobsen K.S."/>
            <person name="Wulff B.B."/>
            <person name="Steuernagel B."/>
            <person name="Mayer K.F."/>
            <person name="Olsen O.A."/>
        </authorList>
    </citation>
    <scope>NUCLEOTIDE SEQUENCE [LARGE SCALE GENOMIC DNA]</scope>
    <source>
        <strain evidence="2">cv. AL8/78</strain>
    </source>
</reference>
<dbReference type="AlphaFoldDB" id="A0A453JKM9"/>
<keyword evidence="2" id="KW-1185">Reference proteome</keyword>
<evidence type="ECO:0008006" key="3">
    <source>
        <dbReference type="Google" id="ProtNLM"/>
    </source>
</evidence>
<protein>
    <recommendedName>
        <fullName evidence="3">Reverse transcriptase domain-containing protein</fullName>
    </recommendedName>
</protein>
<organism evidence="1 2">
    <name type="scientific">Aegilops tauschii subsp. strangulata</name>
    <name type="common">Goatgrass</name>
    <dbReference type="NCBI Taxonomy" id="200361"/>
    <lineage>
        <taxon>Eukaryota</taxon>
        <taxon>Viridiplantae</taxon>
        <taxon>Streptophyta</taxon>
        <taxon>Embryophyta</taxon>
        <taxon>Tracheophyta</taxon>
        <taxon>Spermatophyta</taxon>
        <taxon>Magnoliopsida</taxon>
        <taxon>Liliopsida</taxon>
        <taxon>Poales</taxon>
        <taxon>Poaceae</taxon>
        <taxon>BOP clade</taxon>
        <taxon>Pooideae</taxon>
        <taxon>Triticodae</taxon>
        <taxon>Triticeae</taxon>
        <taxon>Triticinae</taxon>
        <taxon>Aegilops</taxon>
    </lineage>
</organism>
<sequence>HILEGIVVLHERIHTLWSTKLDIAIFKVDFGKAYNKFKWPFLQQYMQMKGFPTKWRQWIDSFV</sequence>
<reference evidence="1" key="5">
    <citation type="journal article" date="2021" name="G3 (Bethesda)">
        <title>Aegilops tauschii genome assembly Aet v5.0 features greater sequence contiguity and improved annotation.</title>
        <authorList>
            <person name="Wang L."/>
            <person name="Zhu T."/>
            <person name="Rodriguez J.C."/>
            <person name="Deal K.R."/>
            <person name="Dubcovsky J."/>
            <person name="McGuire P.E."/>
            <person name="Lux T."/>
            <person name="Spannagl M."/>
            <person name="Mayer K.F.X."/>
            <person name="Baldrich P."/>
            <person name="Meyers B.C."/>
            <person name="Huo N."/>
            <person name="Gu Y.Q."/>
            <person name="Zhou H."/>
            <person name="Devos K.M."/>
            <person name="Bennetzen J.L."/>
            <person name="Unver T."/>
            <person name="Budak H."/>
            <person name="Gulick P.J."/>
            <person name="Galiba G."/>
            <person name="Kalapos B."/>
            <person name="Nelson D.R."/>
            <person name="Li P."/>
            <person name="You F.M."/>
            <person name="Luo M.C."/>
            <person name="Dvorak J."/>
        </authorList>
    </citation>
    <scope>NUCLEOTIDE SEQUENCE [LARGE SCALE GENOMIC DNA]</scope>
    <source>
        <strain evidence="1">cv. AL8/78</strain>
    </source>
</reference>
<proteinExistence type="predicted"/>
<reference evidence="2" key="2">
    <citation type="journal article" date="2017" name="Nat. Plants">
        <title>The Aegilops tauschii genome reveals multiple impacts of transposons.</title>
        <authorList>
            <person name="Zhao G."/>
            <person name="Zou C."/>
            <person name="Li K."/>
            <person name="Wang K."/>
            <person name="Li T."/>
            <person name="Gao L."/>
            <person name="Zhang X."/>
            <person name="Wang H."/>
            <person name="Yang Z."/>
            <person name="Liu X."/>
            <person name="Jiang W."/>
            <person name="Mao L."/>
            <person name="Kong X."/>
            <person name="Jiao Y."/>
            <person name="Jia J."/>
        </authorList>
    </citation>
    <scope>NUCLEOTIDE SEQUENCE [LARGE SCALE GENOMIC DNA]</scope>
    <source>
        <strain evidence="2">cv. AL8/78</strain>
    </source>
</reference>
<evidence type="ECO:0000313" key="1">
    <source>
        <dbReference type="EnsemblPlants" id="AET5Gv20097600.2"/>
    </source>
</evidence>
<dbReference type="Proteomes" id="UP000015105">
    <property type="component" value="Chromosome 5D"/>
</dbReference>
<dbReference type="Gramene" id="AET5Gv20097600.2">
    <property type="protein sequence ID" value="AET5Gv20097600.2"/>
    <property type="gene ID" value="AET5Gv20097600"/>
</dbReference>
<reference evidence="1" key="4">
    <citation type="submission" date="2019-03" db="UniProtKB">
        <authorList>
            <consortium name="EnsemblPlants"/>
        </authorList>
    </citation>
    <scope>IDENTIFICATION</scope>
</reference>
<reference evidence="1" key="3">
    <citation type="journal article" date="2017" name="Nature">
        <title>Genome sequence of the progenitor of the wheat D genome Aegilops tauschii.</title>
        <authorList>
            <person name="Luo M.C."/>
            <person name="Gu Y.Q."/>
            <person name="Puiu D."/>
            <person name="Wang H."/>
            <person name="Twardziok S.O."/>
            <person name="Deal K.R."/>
            <person name="Huo N."/>
            <person name="Zhu T."/>
            <person name="Wang L."/>
            <person name="Wang Y."/>
            <person name="McGuire P.E."/>
            <person name="Liu S."/>
            <person name="Long H."/>
            <person name="Ramasamy R.K."/>
            <person name="Rodriguez J.C."/>
            <person name="Van S.L."/>
            <person name="Yuan L."/>
            <person name="Wang Z."/>
            <person name="Xia Z."/>
            <person name="Xiao L."/>
            <person name="Anderson O.D."/>
            <person name="Ouyang S."/>
            <person name="Liang Y."/>
            <person name="Zimin A.V."/>
            <person name="Pertea G."/>
            <person name="Qi P."/>
            <person name="Bennetzen J.L."/>
            <person name="Dai X."/>
            <person name="Dawson M.W."/>
            <person name="Muller H.G."/>
            <person name="Kugler K."/>
            <person name="Rivarola-Duarte L."/>
            <person name="Spannagl M."/>
            <person name="Mayer K.F.X."/>
            <person name="Lu F.H."/>
            <person name="Bevan M.W."/>
            <person name="Leroy P."/>
            <person name="Li P."/>
            <person name="You F.M."/>
            <person name="Sun Q."/>
            <person name="Liu Z."/>
            <person name="Lyons E."/>
            <person name="Wicker T."/>
            <person name="Salzberg S.L."/>
            <person name="Devos K.M."/>
            <person name="Dvorak J."/>
        </authorList>
    </citation>
    <scope>NUCLEOTIDE SEQUENCE [LARGE SCALE GENOMIC DNA]</scope>
    <source>
        <strain evidence="1">cv. AL8/78</strain>
    </source>
</reference>
<dbReference type="EnsemblPlants" id="AET5Gv20097600.2">
    <property type="protein sequence ID" value="AET5Gv20097600.2"/>
    <property type="gene ID" value="AET5Gv20097600"/>
</dbReference>